<dbReference type="FunFam" id="3.30.200.20:FF:000234">
    <property type="entry name" value="Proto-oncogene tyrosine-protein kinase receptor Ret"/>
    <property type="match status" value="1"/>
</dbReference>
<feature type="region of interest" description="Disordered" evidence="4">
    <location>
        <begin position="779"/>
        <end position="988"/>
    </location>
</feature>
<dbReference type="PRINTS" id="PR00109">
    <property type="entry name" value="TYRKINASE"/>
</dbReference>
<dbReference type="PROSITE" id="PS00109">
    <property type="entry name" value="PROTEIN_KINASE_TYR"/>
    <property type="match status" value="1"/>
</dbReference>
<dbReference type="GO" id="GO:0004714">
    <property type="term" value="F:transmembrane receptor protein tyrosine kinase activity"/>
    <property type="evidence" value="ECO:0007669"/>
    <property type="project" value="UniProtKB-EC"/>
</dbReference>
<dbReference type="Proteomes" id="UP000694843">
    <property type="component" value="Unplaced"/>
</dbReference>
<dbReference type="GO" id="GO:0043235">
    <property type="term" value="C:receptor complex"/>
    <property type="evidence" value="ECO:0007669"/>
    <property type="project" value="TreeGrafter"/>
</dbReference>
<evidence type="ECO:0000256" key="1">
    <source>
        <dbReference type="ARBA" id="ARBA00004167"/>
    </source>
</evidence>
<evidence type="ECO:0000256" key="3">
    <source>
        <dbReference type="PROSITE-ProRule" id="PRU10141"/>
    </source>
</evidence>
<feature type="domain" description="Protein kinase" evidence="5">
    <location>
        <begin position="412"/>
        <end position="692"/>
    </location>
</feature>
<feature type="compositionally biased region" description="Low complexity" evidence="4">
    <location>
        <begin position="1054"/>
        <end position="1077"/>
    </location>
</feature>
<proteinExistence type="predicted"/>
<dbReference type="PANTHER" id="PTHR24416:SF617">
    <property type="entry name" value="RET ONCOGENE, ISOFORM A"/>
    <property type="match status" value="1"/>
</dbReference>
<dbReference type="Gene3D" id="3.30.200.20">
    <property type="entry name" value="Phosphorylase Kinase, domain 1"/>
    <property type="match status" value="1"/>
</dbReference>
<dbReference type="Pfam" id="PF07714">
    <property type="entry name" value="PK_Tyr_Ser-Thr"/>
    <property type="match status" value="1"/>
</dbReference>
<feature type="binding site" evidence="3">
    <location>
        <position position="446"/>
    </location>
    <ligand>
        <name>ATP</name>
        <dbReference type="ChEBI" id="CHEBI:30616"/>
    </ligand>
</feature>
<reference evidence="7" key="1">
    <citation type="submission" date="2025-08" db="UniProtKB">
        <authorList>
            <consortium name="RefSeq"/>
        </authorList>
    </citation>
    <scope>IDENTIFICATION</scope>
    <source>
        <tissue evidence="7">Whole organism</tissue>
    </source>
</reference>
<dbReference type="PROSITE" id="PS00107">
    <property type="entry name" value="PROTEIN_KINASE_ATP"/>
    <property type="match status" value="1"/>
</dbReference>
<dbReference type="SUPFAM" id="SSF56112">
    <property type="entry name" value="Protein kinase-like (PK-like)"/>
    <property type="match status" value="1"/>
</dbReference>
<feature type="compositionally biased region" description="Polar residues" evidence="4">
    <location>
        <begin position="975"/>
        <end position="985"/>
    </location>
</feature>
<feature type="compositionally biased region" description="Polar residues" evidence="4">
    <location>
        <begin position="823"/>
        <end position="851"/>
    </location>
</feature>
<name>A0A979FSJ9_HYAAZ</name>
<gene>
    <name evidence="7" type="primary">LOC108674641</name>
</gene>
<dbReference type="SMART" id="SM00219">
    <property type="entry name" value="TyrKc"/>
    <property type="match status" value="1"/>
</dbReference>
<dbReference type="InterPro" id="IPR000719">
    <property type="entry name" value="Prot_kinase_dom"/>
</dbReference>
<feature type="compositionally biased region" description="Basic and acidic residues" evidence="4">
    <location>
        <begin position="877"/>
        <end position="906"/>
    </location>
</feature>
<dbReference type="InterPro" id="IPR050122">
    <property type="entry name" value="RTK"/>
</dbReference>
<feature type="compositionally biased region" description="Low complexity" evidence="4">
    <location>
        <begin position="958"/>
        <end position="974"/>
    </location>
</feature>
<dbReference type="InterPro" id="IPR017441">
    <property type="entry name" value="Protein_kinase_ATP_BS"/>
</dbReference>
<feature type="compositionally biased region" description="Low complexity" evidence="4">
    <location>
        <begin position="1135"/>
        <end position="1150"/>
    </location>
</feature>
<dbReference type="PANTHER" id="PTHR24416">
    <property type="entry name" value="TYROSINE-PROTEIN KINASE RECEPTOR"/>
    <property type="match status" value="1"/>
</dbReference>
<keyword evidence="3" id="KW-0547">Nucleotide-binding</keyword>
<evidence type="ECO:0000313" key="6">
    <source>
        <dbReference type="Proteomes" id="UP000694843"/>
    </source>
</evidence>
<dbReference type="OrthoDB" id="6337809at2759"/>
<dbReference type="InterPro" id="IPR011009">
    <property type="entry name" value="Kinase-like_dom_sf"/>
</dbReference>
<dbReference type="InterPro" id="IPR001245">
    <property type="entry name" value="Ser-Thr/Tyr_kinase_cat_dom"/>
</dbReference>
<evidence type="ECO:0000259" key="5">
    <source>
        <dbReference type="PROSITE" id="PS50011"/>
    </source>
</evidence>
<dbReference type="PROSITE" id="PS50011">
    <property type="entry name" value="PROTEIN_KINASE_DOM"/>
    <property type="match status" value="1"/>
</dbReference>
<dbReference type="GO" id="GO:0005524">
    <property type="term" value="F:ATP binding"/>
    <property type="evidence" value="ECO:0007669"/>
    <property type="project" value="UniProtKB-UniRule"/>
</dbReference>
<comment type="subcellular location">
    <subcellularLocation>
        <location evidence="1">Membrane</location>
        <topology evidence="1">Single-pass membrane protein</topology>
    </subcellularLocation>
</comment>
<dbReference type="RefSeq" id="XP_047740139.1">
    <property type="nucleotide sequence ID" value="XM_047884183.1"/>
</dbReference>
<dbReference type="GO" id="GO:0005886">
    <property type="term" value="C:plasma membrane"/>
    <property type="evidence" value="ECO:0007669"/>
    <property type="project" value="TreeGrafter"/>
</dbReference>
<dbReference type="FunFam" id="1.10.510.10:FF:000462">
    <property type="entry name" value="Receptor tyrosine kinase"/>
    <property type="match status" value="1"/>
</dbReference>
<feature type="compositionally biased region" description="Basic and acidic residues" evidence="4">
    <location>
        <begin position="914"/>
        <end position="925"/>
    </location>
</feature>
<evidence type="ECO:0000313" key="7">
    <source>
        <dbReference type="RefSeq" id="XP_047740139.1"/>
    </source>
</evidence>
<feature type="compositionally biased region" description="Basic and acidic residues" evidence="4">
    <location>
        <begin position="1015"/>
        <end position="1025"/>
    </location>
</feature>
<feature type="compositionally biased region" description="Polar residues" evidence="4">
    <location>
        <begin position="780"/>
        <end position="810"/>
    </location>
</feature>
<dbReference type="InterPro" id="IPR020635">
    <property type="entry name" value="Tyr_kinase_cat_dom"/>
</dbReference>
<evidence type="ECO:0000256" key="2">
    <source>
        <dbReference type="ARBA" id="ARBA00051243"/>
    </source>
</evidence>
<sequence length="1150" mass="125144">MMPQAGPDVEDIKTLTVSNSSTKNGVFSLAQESLNKGVSVTPILGILYVSDVDLLQEALDGTNREKEPLFIELLRRDVALRTSPPDRSDLNDTFSDGVERFEVLLWWSRSLSPCLDQGAPFPPTPENLPAPSNLQTCSSITYSDLCESTCGLATAASGTGTCQWRAYEGTGTSVRYATCSPDLTTCPDGLCDELEQLHFKICPQDCVLASRVRGQYHELNRGGVGIARGLGVCSCDDHCTCFPAEETAPVGRNKGRHDSRTPVTTSQEEAVADPIPQPCHLHDCFKLSGAVPGECDTICQTGLACLVLLVVGIAIAYFICLQRKKNSCNGKHKSGSLTLGALAPDFMEERPSGASTSHGEAHTTALHAVNGTPGARPSSVVTSTSAHAIMAEFLPVGALSVDVAWEFPRSQLTLEETLGEGEFGKVMKGRALDIAGRPGSTTVAVKMLKQNSTPSELGDLLSEYSLLKDVNHPNVVKLLGACTSRGGPIYLIIEYCKYGALRNFLRRSRHYEFEEGVGAAQDAGQDLTVTPRDLLSFAWQICKGMTYLASLKLVHRDLAARNVLLDADRVCKISDFGLTRDIYEDDLYFKKSKSRVPVKWMAPESLIDHVYTTKSDVWGFGVLLWELVNLGSTPYPGVSLESLYDLLKGGYRMERPHNCSQELYEVMLFCWDADPHRRPDFRQLTEIFEAMITASVEYLEVRSLMVTNRTYFGGSVVPAPHQFRDDGSHSQGSWQTLNFDISEEGSSSRPIEAARDESYLRARSSHPSFEEAGDLLIPSTPAQLSPQCPQNVSVTTHNTHNPVLSDSSTSRHLHHNHRGVPHSRTSNHSGTSGASPSSAYQPPNRSMQPQQWGHDMITFDGSRPHADVHNPVYLPSGDEHQLSSSDGRRLSSSDHRRLSSIDDRRLSSGNSSVAERRLSSGDERCSSSTGAQVDERRLPCLSPVSQSSVVNGRRYSGHSDTNSSNSNTYSNKSSVDTNHYTNVPCGTSPLPPVPVIHYSTLANGPDEEEYVQEACRSEGDSDSGRGPDSGYVTEETRRPASSSSLPSPLPPITHTPSTTHGIPSTSVTRPSVPTSSPAACKTKRGFYAAVAPHEDEEDTSEELEERHELLVDEHIVLGSRRRSLSPAVVNKRGKSPSGSTGSSRRTPVVV</sequence>
<dbReference type="GeneID" id="108674641"/>
<feature type="region of interest" description="Disordered" evidence="4">
    <location>
        <begin position="1007"/>
        <end position="1079"/>
    </location>
</feature>
<feature type="compositionally biased region" description="Basic residues" evidence="4">
    <location>
        <begin position="811"/>
        <end position="821"/>
    </location>
</feature>
<protein>
    <submittedName>
        <fullName evidence="7">Uncharacterized protein LOC108674641</fullName>
    </submittedName>
</protein>
<dbReference type="KEGG" id="hazt:108674641"/>
<dbReference type="Gene3D" id="1.10.510.10">
    <property type="entry name" value="Transferase(Phosphotransferase) domain 1"/>
    <property type="match status" value="1"/>
</dbReference>
<dbReference type="Pfam" id="PF22540">
    <property type="entry name" value="RET_CRD"/>
    <property type="match status" value="1"/>
</dbReference>
<dbReference type="InterPro" id="IPR055162">
    <property type="entry name" value="RET_CRD"/>
</dbReference>
<comment type="catalytic activity">
    <reaction evidence="2">
        <text>L-tyrosyl-[protein] + ATP = O-phospho-L-tyrosyl-[protein] + ADP + H(+)</text>
        <dbReference type="Rhea" id="RHEA:10596"/>
        <dbReference type="Rhea" id="RHEA-COMP:10136"/>
        <dbReference type="Rhea" id="RHEA-COMP:20101"/>
        <dbReference type="ChEBI" id="CHEBI:15378"/>
        <dbReference type="ChEBI" id="CHEBI:30616"/>
        <dbReference type="ChEBI" id="CHEBI:46858"/>
        <dbReference type="ChEBI" id="CHEBI:61978"/>
        <dbReference type="ChEBI" id="CHEBI:456216"/>
        <dbReference type="EC" id="2.7.10.1"/>
    </reaction>
</comment>
<dbReference type="InterPro" id="IPR008266">
    <property type="entry name" value="Tyr_kinase_AS"/>
</dbReference>
<evidence type="ECO:0000256" key="4">
    <source>
        <dbReference type="SAM" id="MobiDB-lite"/>
    </source>
</evidence>
<keyword evidence="3" id="KW-0067">ATP-binding</keyword>
<keyword evidence="6" id="KW-1185">Reference proteome</keyword>
<dbReference type="GO" id="GO:0007169">
    <property type="term" value="P:cell surface receptor protein tyrosine kinase signaling pathway"/>
    <property type="evidence" value="ECO:0007669"/>
    <property type="project" value="TreeGrafter"/>
</dbReference>
<dbReference type="AlphaFoldDB" id="A0A979FSJ9"/>
<accession>A0A979FSJ9</accession>
<feature type="region of interest" description="Disordered" evidence="4">
    <location>
        <begin position="1115"/>
        <end position="1150"/>
    </location>
</feature>
<organism evidence="6 7">
    <name type="scientific">Hyalella azteca</name>
    <name type="common">Amphipod</name>
    <dbReference type="NCBI Taxonomy" id="294128"/>
    <lineage>
        <taxon>Eukaryota</taxon>
        <taxon>Metazoa</taxon>
        <taxon>Ecdysozoa</taxon>
        <taxon>Arthropoda</taxon>
        <taxon>Crustacea</taxon>
        <taxon>Multicrustacea</taxon>
        <taxon>Malacostraca</taxon>
        <taxon>Eumalacostraca</taxon>
        <taxon>Peracarida</taxon>
        <taxon>Amphipoda</taxon>
        <taxon>Senticaudata</taxon>
        <taxon>Talitrida</taxon>
        <taxon>Talitroidea</taxon>
        <taxon>Hyalellidae</taxon>
        <taxon>Hyalella</taxon>
    </lineage>
</organism>